<dbReference type="AlphaFoldDB" id="A0AAD7H4C4"/>
<organism evidence="1 2">
    <name type="scientific">Mycena maculata</name>
    <dbReference type="NCBI Taxonomy" id="230809"/>
    <lineage>
        <taxon>Eukaryota</taxon>
        <taxon>Fungi</taxon>
        <taxon>Dikarya</taxon>
        <taxon>Basidiomycota</taxon>
        <taxon>Agaricomycotina</taxon>
        <taxon>Agaricomycetes</taxon>
        <taxon>Agaricomycetidae</taxon>
        <taxon>Agaricales</taxon>
        <taxon>Marasmiineae</taxon>
        <taxon>Mycenaceae</taxon>
        <taxon>Mycena</taxon>
    </lineage>
</organism>
<evidence type="ECO:0000313" key="2">
    <source>
        <dbReference type="Proteomes" id="UP001215280"/>
    </source>
</evidence>
<protein>
    <submittedName>
        <fullName evidence="1">Uncharacterized protein</fullName>
    </submittedName>
</protein>
<gene>
    <name evidence="1" type="ORF">DFH07DRAFT_786041</name>
</gene>
<dbReference type="Proteomes" id="UP001215280">
    <property type="component" value="Unassembled WGS sequence"/>
</dbReference>
<reference evidence="1" key="1">
    <citation type="submission" date="2023-03" db="EMBL/GenBank/DDBJ databases">
        <title>Massive genome expansion in bonnet fungi (Mycena s.s.) driven by repeated elements and novel gene families across ecological guilds.</title>
        <authorList>
            <consortium name="Lawrence Berkeley National Laboratory"/>
            <person name="Harder C.B."/>
            <person name="Miyauchi S."/>
            <person name="Viragh M."/>
            <person name="Kuo A."/>
            <person name="Thoen E."/>
            <person name="Andreopoulos B."/>
            <person name="Lu D."/>
            <person name="Skrede I."/>
            <person name="Drula E."/>
            <person name="Henrissat B."/>
            <person name="Morin E."/>
            <person name="Kohler A."/>
            <person name="Barry K."/>
            <person name="LaButti K."/>
            <person name="Morin E."/>
            <person name="Salamov A."/>
            <person name="Lipzen A."/>
            <person name="Mereny Z."/>
            <person name="Hegedus B."/>
            <person name="Baldrian P."/>
            <person name="Stursova M."/>
            <person name="Weitz H."/>
            <person name="Taylor A."/>
            <person name="Grigoriev I.V."/>
            <person name="Nagy L.G."/>
            <person name="Martin F."/>
            <person name="Kauserud H."/>
        </authorList>
    </citation>
    <scope>NUCLEOTIDE SEQUENCE</scope>
    <source>
        <strain evidence="1">CBHHK188m</strain>
    </source>
</reference>
<accession>A0AAD7H4C4</accession>
<dbReference type="EMBL" id="JARJLG010000448">
    <property type="protein sequence ID" value="KAJ7712016.1"/>
    <property type="molecule type" value="Genomic_DNA"/>
</dbReference>
<evidence type="ECO:0000313" key="1">
    <source>
        <dbReference type="EMBL" id="KAJ7712016.1"/>
    </source>
</evidence>
<keyword evidence="2" id="KW-1185">Reference proteome</keyword>
<proteinExistence type="predicted"/>
<sequence length="281" mass="31452">MAPSVRWKGLDWIEQTPGVNGELIREAGKVRVENKEVDVKSDFFESGIWVVLGGLGDLWVRGGWGLDIVFSTPATKRIVIPDARASPLCLRVTARLEDQSSRSGAEGYHKTGRQEDDTGGWKLSIPVVKEGEVLDANNYPDFFKTLPARAIVKDEQTRNRKPSKVDAERFTDELVGWAVGVPRFHQRAYFCSSDSALEVLERRLPTAIWWSGYPVFLSVAIDCPLFAGVQIFLPSFLLERACVERRVTDLTALGCYSSHPNVTQDEDQLGILKLMINREAE</sequence>
<name>A0AAD7H4C4_9AGAR</name>
<comment type="caution">
    <text evidence="1">The sequence shown here is derived from an EMBL/GenBank/DDBJ whole genome shotgun (WGS) entry which is preliminary data.</text>
</comment>